<dbReference type="PROSITE" id="PS51020">
    <property type="entry name" value="SPONDIN"/>
    <property type="match status" value="1"/>
</dbReference>
<feature type="chain" id="PRO_5035000786" evidence="1">
    <location>
        <begin position="31"/>
        <end position="450"/>
    </location>
</feature>
<dbReference type="NCBIfam" id="NF038123">
    <property type="entry name" value="NF038123_dom"/>
    <property type="match status" value="1"/>
</dbReference>
<evidence type="ECO:0000259" key="3">
    <source>
        <dbReference type="PROSITE" id="PS51020"/>
    </source>
</evidence>
<reference evidence="4" key="1">
    <citation type="submission" date="2025-08" db="UniProtKB">
        <authorList>
            <consortium name="Ensembl"/>
        </authorList>
    </citation>
    <scope>IDENTIFICATION</scope>
</reference>
<dbReference type="PANTHER" id="PTHR11311:SF32">
    <property type="entry name" value="SPON2B PROTEIN"/>
    <property type="match status" value="1"/>
</dbReference>
<dbReference type="InterPro" id="IPR009465">
    <property type="entry name" value="Spondin_N"/>
</dbReference>
<proteinExistence type="predicted"/>
<dbReference type="Ensembl" id="ENSOSIT00000042566.1">
    <property type="protein sequence ID" value="ENSOSIP00000040407.1"/>
    <property type="gene ID" value="ENSOSIG00000019725.1"/>
</dbReference>
<keyword evidence="5" id="KW-1185">Reference proteome</keyword>
<dbReference type="Pfam" id="PF01105">
    <property type="entry name" value="EMP24_GP25L"/>
    <property type="match status" value="1"/>
</dbReference>
<accession>A0A8C7ZAS7</accession>
<dbReference type="PROSITE" id="PS50866">
    <property type="entry name" value="GOLD"/>
    <property type="match status" value="1"/>
</dbReference>
<feature type="domain" description="GOLD" evidence="2">
    <location>
        <begin position="253"/>
        <end position="360"/>
    </location>
</feature>
<dbReference type="Proteomes" id="UP000694383">
    <property type="component" value="Unplaced"/>
</dbReference>
<dbReference type="GO" id="GO:0007155">
    <property type="term" value="P:cell adhesion"/>
    <property type="evidence" value="ECO:0007669"/>
    <property type="project" value="TreeGrafter"/>
</dbReference>
<dbReference type="AlphaFoldDB" id="A0A8C7ZAS7"/>
<name>A0A8C7ZAS7_9TELE</name>
<evidence type="ECO:0000256" key="1">
    <source>
        <dbReference type="SAM" id="SignalP"/>
    </source>
</evidence>
<dbReference type="SMART" id="SM01190">
    <property type="entry name" value="EMP24_GP25L"/>
    <property type="match status" value="1"/>
</dbReference>
<feature type="domain" description="Spondin" evidence="3">
    <location>
        <begin position="36"/>
        <end position="226"/>
    </location>
</feature>
<dbReference type="Pfam" id="PF06468">
    <property type="entry name" value="Spond_N"/>
    <property type="match status" value="1"/>
</dbReference>
<evidence type="ECO:0000313" key="5">
    <source>
        <dbReference type="Proteomes" id="UP000694383"/>
    </source>
</evidence>
<evidence type="ECO:0000259" key="2">
    <source>
        <dbReference type="PROSITE" id="PS50866"/>
    </source>
</evidence>
<dbReference type="InterPro" id="IPR051418">
    <property type="entry name" value="Spondin/Thrombospondin_T1"/>
</dbReference>
<dbReference type="GO" id="GO:0031012">
    <property type="term" value="C:extracellular matrix"/>
    <property type="evidence" value="ECO:0007669"/>
    <property type="project" value="TreeGrafter"/>
</dbReference>
<protein>
    <submittedName>
        <fullName evidence="4">Spondin 2b, extracellular matrix protein</fullName>
    </submittedName>
</protein>
<keyword evidence="1" id="KW-0732">Signal</keyword>
<dbReference type="PANTHER" id="PTHR11311">
    <property type="entry name" value="SPONDIN"/>
    <property type="match status" value="1"/>
</dbReference>
<sequence>METAMTALFLSGALCHLLVLMLGLSQGVHSVPVPTDLPMCTASEPAQYSLTFSGKWTRAAFPKQYPVYRPPAQWSNLIGVTHSLDYHMWQRNEFASNGVREFAEKSEAWTLMKEVETAGERIQSVNGILSAPAVVGGTGQMDTEFEVFARHSLMSFMVRIIPSPDWFVGVDSINLCNGDKWKESVTLELFPYDAGTDSGFTFSSPNFETIPQDRITQITSSYPSHPANSFFYPRLKHLPPIAKVKLTKIKKTNQIISLPMEPTQSNLLPTGNEIEETLISHFLLVPWNPNMPSHSPHLGVTVTVKDQNQKVVMSKRYGKLGKFTFTAHISGQHYLCFQTNSTRFSVFAAEKMKLHLDVQMGEHSIDPSAQMTKDNLEVLEESLMHMREQMTYISRQQEYQREKEELFRQISEDTNSKVVWWAVVQTSLLLCVGFWQMKRLKDFFIAKKLV</sequence>
<organism evidence="4 5">
    <name type="scientific">Oryzias sinensis</name>
    <name type="common">Chinese medaka</name>
    <dbReference type="NCBI Taxonomy" id="183150"/>
    <lineage>
        <taxon>Eukaryota</taxon>
        <taxon>Metazoa</taxon>
        <taxon>Chordata</taxon>
        <taxon>Craniata</taxon>
        <taxon>Vertebrata</taxon>
        <taxon>Euteleostomi</taxon>
        <taxon>Actinopterygii</taxon>
        <taxon>Neopterygii</taxon>
        <taxon>Teleostei</taxon>
        <taxon>Neoteleostei</taxon>
        <taxon>Acanthomorphata</taxon>
        <taxon>Ovalentaria</taxon>
        <taxon>Atherinomorphae</taxon>
        <taxon>Beloniformes</taxon>
        <taxon>Adrianichthyidae</taxon>
        <taxon>Oryziinae</taxon>
        <taxon>Oryzias</taxon>
    </lineage>
</organism>
<dbReference type="FunFam" id="2.60.40.2130:FF:000003">
    <property type="entry name" value="Spondin 2"/>
    <property type="match status" value="1"/>
</dbReference>
<dbReference type="GeneTree" id="ENSGT00940000159900"/>
<dbReference type="InterPro" id="IPR038678">
    <property type="entry name" value="Spondin_N_sf"/>
</dbReference>
<evidence type="ECO:0000313" key="4">
    <source>
        <dbReference type="Ensembl" id="ENSOSIP00000040407.1"/>
    </source>
</evidence>
<dbReference type="InterPro" id="IPR009038">
    <property type="entry name" value="GOLD_dom"/>
</dbReference>
<reference evidence="4" key="2">
    <citation type="submission" date="2025-09" db="UniProtKB">
        <authorList>
            <consortium name="Ensembl"/>
        </authorList>
    </citation>
    <scope>IDENTIFICATION</scope>
</reference>
<dbReference type="Gene3D" id="2.60.40.2130">
    <property type="entry name" value="F-spondin domain"/>
    <property type="match status" value="1"/>
</dbReference>
<feature type="signal peptide" evidence="1">
    <location>
        <begin position="1"/>
        <end position="30"/>
    </location>
</feature>